<dbReference type="PANTHER" id="PTHR30024">
    <property type="entry name" value="ALIPHATIC SULFONATES-BINDING PROTEIN-RELATED"/>
    <property type="match status" value="1"/>
</dbReference>
<dbReference type="InterPro" id="IPR006311">
    <property type="entry name" value="TAT_signal"/>
</dbReference>
<name>A0ABY7SVP4_9RHOB</name>
<evidence type="ECO:0000313" key="5">
    <source>
        <dbReference type="EMBL" id="WCR11099.1"/>
    </source>
</evidence>
<accession>A0ABY7SVP4</accession>
<evidence type="ECO:0000313" key="6">
    <source>
        <dbReference type="Proteomes" id="UP001218412"/>
    </source>
</evidence>
<comment type="similarity">
    <text evidence="2">Belongs to the bacterial solute-binding protein SsuA/TauA family.</text>
</comment>
<reference evidence="5 6" key="1">
    <citation type="submission" date="2021-01" db="EMBL/GenBank/DDBJ databases">
        <title>Biogeographic distribution of Paracoccus.</title>
        <authorList>
            <person name="Hollensteiner J."/>
            <person name="Leineberger J."/>
            <person name="Brinkhoff T."/>
            <person name="Daniel R."/>
        </authorList>
    </citation>
    <scope>NUCLEOTIDE SEQUENCE [LARGE SCALE GENOMIC DNA]</scope>
    <source>
        <strain evidence="5 6">LMG25392</strain>
    </source>
</reference>
<dbReference type="SUPFAM" id="SSF53850">
    <property type="entry name" value="Periplasmic binding protein-like II"/>
    <property type="match status" value="1"/>
</dbReference>
<dbReference type="RefSeq" id="WP_272859194.1">
    <property type="nucleotide sequence ID" value="NZ_CP067134.1"/>
</dbReference>
<protein>
    <submittedName>
        <fullName evidence="5">ABC transporter substrate-binding protein</fullName>
    </submittedName>
</protein>
<dbReference type="Gene3D" id="3.40.190.10">
    <property type="entry name" value="Periplasmic binding protein-like II"/>
    <property type="match status" value="2"/>
</dbReference>
<dbReference type="PANTHER" id="PTHR30024:SF47">
    <property type="entry name" value="TAURINE-BINDING PERIPLASMIC PROTEIN"/>
    <property type="match status" value="1"/>
</dbReference>
<feature type="domain" description="SsuA/THI5-like" evidence="4">
    <location>
        <begin position="68"/>
        <end position="277"/>
    </location>
</feature>
<evidence type="ECO:0000259" key="4">
    <source>
        <dbReference type="Pfam" id="PF09084"/>
    </source>
</evidence>
<gene>
    <name evidence="5" type="ORF">JHW45_01430</name>
</gene>
<keyword evidence="6" id="KW-1185">Reference proteome</keyword>
<dbReference type="Proteomes" id="UP001218412">
    <property type="component" value="Chromosome"/>
</dbReference>
<evidence type="ECO:0000256" key="2">
    <source>
        <dbReference type="ARBA" id="ARBA00010742"/>
    </source>
</evidence>
<proteinExistence type="inferred from homology"/>
<evidence type="ECO:0000256" key="1">
    <source>
        <dbReference type="ARBA" id="ARBA00004418"/>
    </source>
</evidence>
<dbReference type="Pfam" id="PF09084">
    <property type="entry name" value="NMT1"/>
    <property type="match status" value="1"/>
</dbReference>
<organism evidence="5 6">
    <name type="scientific">Paracoccus stylophorae</name>
    <dbReference type="NCBI Taxonomy" id="659350"/>
    <lineage>
        <taxon>Bacteria</taxon>
        <taxon>Pseudomonadati</taxon>
        <taxon>Pseudomonadota</taxon>
        <taxon>Alphaproteobacteria</taxon>
        <taxon>Rhodobacterales</taxon>
        <taxon>Paracoccaceae</taxon>
        <taxon>Paracoccus</taxon>
    </lineage>
</organism>
<dbReference type="PROSITE" id="PS51318">
    <property type="entry name" value="TAT"/>
    <property type="match status" value="1"/>
</dbReference>
<evidence type="ECO:0000256" key="3">
    <source>
        <dbReference type="ARBA" id="ARBA00022729"/>
    </source>
</evidence>
<dbReference type="EMBL" id="CP067134">
    <property type="protein sequence ID" value="WCR11099.1"/>
    <property type="molecule type" value="Genomic_DNA"/>
</dbReference>
<dbReference type="InterPro" id="IPR015168">
    <property type="entry name" value="SsuA/THI5"/>
</dbReference>
<comment type="subcellular location">
    <subcellularLocation>
        <location evidence="1">Periplasm</location>
    </subcellularLocation>
</comment>
<keyword evidence="3" id="KW-0732">Signal</keyword>
<sequence length="351" mass="37230">MRCCQESKLDLYLGGPDPDGISRRSLIKGAAGVAGLSMAAGATSSRAQGTPIRLAFCSQLLCVVPYEVTRAEEFFAREGLEVELVYTRGGNAAMQALVGGAVDYAATSFDVAVQAFANGAGIRRFATTGRLPLFALAVAPDQVETILSFKDLEGETVGISGLGNADHTLMLFLLTQAGADPSTIQFAALGPNMFEALRRGQVAAGMVQEPALTLIAAAGGRILFNAMEIEDADRYLGGPYEFMGVAYRAEERDERLEEMQAVARALETGLQFQREAPVSRLRQAIPPELLVGGEGAQFEKIIAQYRASLYPESVAIDVEACQRVVDALRSSGSLTASVDLGVLLDTEVVPA</sequence>